<proteinExistence type="predicted"/>
<accession>A0ABR6VHV6</accession>
<sequence>MLTRCKKALALVALAIFLLPCAALAATPDYPDHFAKYPAYKLGSSSTGVANYFDPATITCQSYDAPNYALSASVIMYSYEADRMLKWQRYYFKYNYAENQIWVSYNGSTYTGPIDTTVWHLSNLQDLVVLGVHIWEENYGMKWKNLYGE</sequence>
<comment type="caution">
    <text evidence="2">The sequence shown here is derived from an EMBL/GenBank/DDBJ whole genome shotgun (WGS) entry which is preliminary data.</text>
</comment>
<dbReference type="EMBL" id="JACOGK010000016">
    <property type="protein sequence ID" value="MBC3536882.1"/>
    <property type="molecule type" value="Genomic_DNA"/>
</dbReference>
<gene>
    <name evidence="2" type="ORF">H8J70_06430</name>
</gene>
<keyword evidence="1" id="KW-0732">Signal</keyword>
<evidence type="ECO:0000313" key="2">
    <source>
        <dbReference type="EMBL" id="MBC3536882.1"/>
    </source>
</evidence>
<dbReference type="Proteomes" id="UP000606870">
    <property type="component" value="Unassembled WGS sequence"/>
</dbReference>
<keyword evidence="3" id="KW-1185">Reference proteome</keyword>
<reference evidence="2 3" key="1">
    <citation type="submission" date="2020-08" db="EMBL/GenBank/DDBJ databases">
        <authorList>
            <person name="Liu C."/>
            <person name="Sun Q."/>
        </authorList>
    </citation>
    <scope>NUCLEOTIDE SEQUENCE [LARGE SCALE GENOMIC DNA]</scope>
    <source>
        <strain evidence="2 3">NSJ-59</strain>
    </source>
</reference>
<evidence type="ECO:0000256" key="1">
    <source>
        <dbReference type="SAM" id="SignalP"/>
    </source>
</evidence>
<feature type="signal peptide" evidence="1">
    <location>
        <begin position="1"/>
        <end position="25"/>
    </location>
</feature>
<feature type="chain" id="PRO_5045874375" evidence="1">
    <location>
        <begin position="26"/>
        <end position="149"/>
    </location>
</feature>
<organism evidence="2 3">
    <name type="scientific">Megasphaera hominis</name>
    <dbReference type="NCBI Taxonomy" id="159836"/>
    <lineage>
        <taxon>Bacteria</taxon>
        <taxon>Bacillati</taxon>
        <taxon>Bacillota</taxon>
        <taxon>Negativicutes</taxon>
        <taxon>Veillonellales</taxon>
        <taxon>Veillonellaceae</taxon>
        <taxon>Megasphaera</taxon>
    </lineage>
</organism>
<evidence type="ECO:0000313" key="3">
    <source>
        <dbReference type="Proteomes" id="UP000606870"/>
    </source>
</evidence>
<name>A0ABR6VHV6_9FIRM</name>
<dbReference type="RefSeq" id="WP_186503039.1">
    <property type="nucleotide sequence ID" value="NZ_JACOGK010000016.1"/>
</dbReference>
<protein>
    <submittedName>
        <fullName evidence="2">Uncharacterized protein</fullName>
    </submittedName>
</protein>